<evidence type="ECO:0000259" key="1">
    <source>
        <dbReference type="Pfam" id="PF01636"/>
    </source>
</evidence>
<dbReference type="Proteomes" id="UP000317043">
    <property type="component" value="Unassembled WGS sequence"/>
</dbReference>
<dbReference type="SUPFAM" id="SSF56112">
    <property type="entry name" value="Protein kinase-like (PK-like)"/>
    <property type="match status" value="1"/>
</dbReference>
<sequence>MPGALWTLRRGPPDEKGFFVPQESTEHQRVFEYFGAEDVPETSCYAWAPVYPCRVGDARVVIKRTRSRSETAAAVAGWTTGLREAGVATVAPVTLPVANPAKVDDEYWVVYPFLDGEVYSGEAGQIAAAGRLLGRIHATETAVTPPPFEWPDHGEESVEEDREGIAKVLTEPVAAAVEPLSRLVTEFMSRVLPPIRDGRLPHVGAVMDYKANNLIYRTDGPVLVDPDNADWAPRILDLALAAMQFHIEHSAAPGRMFTQAEWREFYAGYCEHVELTEAECRLWPLAVEYMLSEYGLWSLIESDEWDEPRERAFMIDLAQATAQRFPLS</sequence>
<dbReference type="AlphaFoldDB" id="A0A543AQ14"/>
<evidence type="ECO:0000313" key="2">
    <source>
        <dbReference type="EMBL" id="TQL74639.1"/>
    </source>
</evidence>
<accession>A0A543AQ14</accession>
<gene>
    <name evidence="2" type="ORF">FB566_0125</name>
</gene>
<keyword evidence="2" id="KW-0808">Transferase</keyword>
<protein>
    <submittedName>
        <fullName evidence="2">Ser/Thr protein kinase RdoA (MazF antagonist)</fullName>
    </submittedName>
</protein>
<comment type="caution">
    <text evidence="2">The sequence shown here is derived from an EMBL/GenBank/DDBJ whole genome shotgun (WGS) entry which is preliminary data.</text>
</comment>
<dbReference type="InParanoid" id="A0A543AQ14"/>
<keyword evidence="2" id="KW-0418">Kinase</keyword>
<dbReference type="Pfam" id="PF01636">
    <property type="entry name" value="APH"/>
    <property type="match status" value="1"/>
</dbReference>
<dbReference type="EMBL" id="VFOW01000001">
    <property type="protein sequence ID" value="TQL74639.1"/>
    <property type="molecule type" value="Genomic_DNA"/>
</dbReference>
<evidence type="ECO:0000313" key="3">
    <source>
        <dbReference type="Proteomes" id="UP000317043"/>
    </source>
</evidence>
<organism evidence="2 3">
    <name type="scientific">Stackebrandtia endophytica</name>
    <dbReference type="NCBI Taxonomy" id="1496996"/>
    <lineage>
        <taxon>Bacteria</taxon>
        <taxon>Bacillati</taxon>
        <taxon>Actinomycetota</taxon>
        <taxon>Actinomycetes</taxon>
        <taxon>Glycomycetales</taxon>
        <taxon>Glycomycetaceae</taxon>
        <taxon>Stackebrandtia</taxon>
    </lineage>
</organism>
<proteinExistence type="predicted"/>
<keyword evidence="3" id="KW-1185">Reference proteome</keyword>
<dbReference type="InterPro" id="IPR011009">
    <property type="entry name" value="Kinase-like_dom_sf"/>
</dbReference>
<dbReference type="Gene3D" id="3.90.1200.10">
    <property type="match status" value="1"/>
</dbReference>
<name>A0A543AQ14_9ACTN</name>
<feature type="domain" description="Aminoglycoside phosphotransferase" evidence="1">
    <location>
        <begin position="55"/>
        <end position="261"/>
    </location>
</feature>
<dbReference type="InterPro" id="IPR002575">
    <property type="entry name" value="Aminoglycoside_PTrfase"/>
</dbReference>
<dbReference type="GO" id="GO:0016301">
    <property type="term" value="F:kinase activity"/>
    <property type="evidence" value="ECO:0007669"/>
    <property type="project" value="UniProtKB-KW"/>
</dbReference>
<reference evidence="2 3" key="1">
    <citation type="submission" date="2019-06" db="EMBL/GenBank/DDBJ databases">
        <title>Sequencing the genomes of 1000 actinobacteria strains.</title>
        <authorList>
            <person name="Klenk H.-P."/>
        </authorList>
    </citation>
    <scope>NUCLEOTIDE SEQUENCE [LARGE SCALE GENOMIC DNA]</scope>
    <source>
        <strain evidence="2 3">DSM 45928</strain>
    </source>
</reference>